<dbReference type="Pfam" id="PF07238">
    <property type="entry name" value="PilZ"/>
    <property type="match status" value="1"/>
</dbReference>
<gene>
    <name evidence="6" type="primary">flgZ</name>
    <name evidence="6" type="ORF">GCM10022277_05020</name>
</gene>
<reference evidence="7" key="1">
    <citation type="journal article" date="2019" name="Int. J. Syst. Evol. Microbiol.">
        <title>The Global Catalogue of Microorganisms (GCM) 10K type strain sequencing project: providing services to taxonomists for standard genome sequencing and annotation.</title>
        <authorList>
            <consortium name="The Broad Institute Genomics Platform"/>
            <consortium name="The Broad Institute Genome Sequencing Center for Infectious Disease"/>
            <person name="Wu L."/>
            <person name="Ma J."/>
        </authorList>
    </citation>
    <scope>NUCLEOTIDE SEQUENCE [LARGE SCALE GENOMIC DNA]</scope>
    <source>
        <strain evidence="7">JCM 17551</strain>
    </source>
</reference>
<dbReference type="EMBL" id="BAABBN010000004">
    <property type="protein sequence ID" value="GAA3913382.1"/>
    <property type="molecule type" value="Genomic_DNA"/>
</dbReference>
<dbReference type="Pfam" id="PF07317">
    <property type="entry name" value="PilZN"/>
    <property type="match status" value="1"/>
</dbReference>
<organism evidence="6 7">
    <name type="scientific">Litoribacillus peritrichatus</name>
    <dbReference type="NCBI Taxonomy" id="718191"/>
    <lineage>
        <taxon>Bacteria</taxon>
        <taxon>Pseudomonadati</taxon>
        <taxon>Pseudomonadota</taxon>
        <taxon>Gammaproteobacteria</taxon>
        <taxon>Oceanospirillales</taxon>
        <taxon>Oceanospirillaceae</taxon>
        <taxon>Litoribacillus</taxon>
    </lineage>
</organism>
<dbReference type="InterPro" id="IPR009875">
    <property type="entry name" value="PilZ_domain"/>
</dbReference>
<comment type="caution">
    <text evidence="6">The sequence shown here is derived from an EMBL/GenBank/DDBJ whole genome shotgun (WGS) entry which is preliminary data.</text>
</comment>
<evidence type="ECO:0000313" key="7">
    <source>
        <dbReference type="Proteomes" id="UP001501565"/>
    </source>
</evidence>
<keyword evidence="6" id="KW-0966">Cell projection</keyword>
<evidence type="ECO:0000313" key="6">
    <source>
        <dbReference type="EMBL" id="GAA3913382.1"/>
    </source>
</evidence>
<keyword evidence="6" id="KW-0282">Flagellum</keyword>
<accession>A0ABP7M342</accession>
<feature type="domain" description="Type III secretion system flagellar brake protein YcgR PilZN" evidence="5">
    <location>
        <begin position="6"/>
        <end position="110"/>
    </location>
</feature>
<dbReference type="Gene3D" id="2.40.10.220">
    <property type="entry name" value="predicted glycosyltransferase like domains"/>
    <property type="match status" value="1"/>
</dbReference>
<sequence length="236" mass="27224">MTYRILKTPEEHYSVLRTIQDNRYPTTLTFHSHDQEYLTQVIKADIANRCFYIDELRPPSGHKLAASGESFDIVTKLNGVEIIIKGSSIVGAGKSETGQFYKITFPSEVLYLQRRHAFRVDIPEESEVFVEFRGDEHQSTTHAEVLDISATGCRLKIKKMPEPPFENGDHIPFFNFKISQNIHVEGEAEVRFISEVEEDASFIIGLQLTELFGLGHRTMERFVNEIQREARKQRFE</sequence>
<name>A0ABP7M342_9GAMM</name>
<dbReference type="Gene3D" id="2.30.110.10">
    <property type="entry name" value="Electron Transport, Fmn-binding Protein, Chain A"/>
    <property type="match status" value="1"/>
</dbReference>
<dbReference type="Proteomes" id="UP001501565">
    <property type="component" value="Unassembled WGS sequence"/>
</dbReference>
<dbReference type="InterPro" id="IPR012349">
    <property type="entry name" value="Split_barrel_FMN-bd"/>
</dbReference>
<dbReference type="RefSeq" id="WP_344795151.1">
    <property type="nucleotide sequence ID" value="NZ_BAABBN010000004.1"/>
</dbReference>
<evidence type="ECO:0000259" key="4">
    <source>
        <dbReference type="Pfam" id="PF07238"/>
    </source>
</evidence>
<evidence type="ECO:0000256" key="1">
    <source>
        <dbReference type="ARBA" id="ARBA00022636"/>
    </source>
</evidence>
<protein>
    <submittedName>
        <fullName evidence="6">Flagellar brake protein FlgZ</fullName>
    </submittedName>
</protein>
<evidence type="ECO:0000259" key="5">
    <source>
        <dbReference type="Pfam" id="PF07317"/>
    </source>
</evidence>
<keyword evidence="6" id="KW-0969">Cilium</keyword>
<proteinExistence type="predicted"/>
<dbReference type="InterPro" id="IPR009926">
    <property type="entry name" value="T3SS_YcgR_PilZN"/>
</dbReference>
<keyword evidence="7" id="KW-1185">Reference proteome</keyword>
<evidence type="ECO:0000256" key="2">
    <source>
        <dbReference type="ARBA" id="ARBA00022741"/>
    </source>
</evidence>
<feature type="domain" description="PilZ" evidence="4">
    <location>
        <begin position="113"/>
        <end position="223"/>
    </location>
</feature>
<evidence type="ECO:0000256" key="3">
    <source>
        <dbReference type="ARBA" id="ARBA00023143"/>
    </source>
</evidence>
<keyword evidence="3" id="KW-0975">Bacterial flagellum</keyword>
<keyword evidence="2" id="KW-0547">Nucleotide-binding</keyword>
<dbReference type="SUPFAM" id="SSF141371">
    <property type="entry name" value="PilZ domain-like"/>
    <property type="match status" value="1"/>
</dbReference>
<keyword evidence="1" id="KW-0973">c-di-GMP</keyword>